<keyword evidence="6 8" id="KW-0057">Aromatic amino acid biosynthesis</keyword>
<feature type="binding site" evidence="8">
    <location>
        <position position="86"/>
    </location>
    <ligand>
        <name>shikimate</name>
        <dbReference type="ChEBI" id="CHEBI:36208"/>
    </ligand>
</feature>
<comment type="pathway">
    <text evidence="1 8">Metabolic intermediate biosynthesis; chorismate biosynthesis; chorismate from D-erythrose 4-phosphate and phosphoenolpyruvate: step 4/7.</text>
</comment>
<feature type="binding site" evidence="8">
    <location>
        <begin position="149"/>
        <end position="154"/>
    </location>
    <ligand>
        <name>NADP(+)</name>
        <dbReference type="ChEBI" id="CHEBI:58349"/>
    </ligand>
</feature>
<reference evidence="11" key="1">
    <citation type="journal article" date="2023" name="Front. Microbiol.">
        <title>Genome analysis of Candidatus Aschnera chinzeii, the bacterial endosymbiont of the blood-sucking bat fly Penicillidia jenynsii (Insecta: Diptera: Nycteribiidae).</title>
        <authorList>
            <person name="Koga R."/>
            <person name="Moriyama M."/>
            <person name="Nozaki T."/>
            <person name="Fukatsu T."/>
        </authorList>
    </citation>
    <scope>NUCLEOTIDE SEQUENCE</scope>
    <source>
        <strain evidence="11">Kw-01</strain>
    </source>
</reference>
<accession>A0AAT9G4U3</accession>
<reference evidence="11" key="2">
    <citation type="submission" date="2023-10" db="EMBL/GenBank/DDBJ databases">
        <authorList>
            <person name="Koga R."/>
            <person name="Fukatsu T."/>
        </authorList>
    </citation>
    <scope>NUCLEOTIDE SEQUENCE</scope>
    <source>
        <strain evidence="11">Kw-01</strain>
    </source>
</reference>
<keyword evidence="5 8" id="KW-0560">Oxidoreductase</keyword>
<feature type="binding site" evidence="8">
    <location>
        <begin position="14"/>
        <end position="16"/>
    </location>
    <ligand>
        <name>shikimate</name>
        <dbReference type="ChEBI" id="CHEBI:36208"/>
    </ligand>
</feature>
<dbReference type="InterPro" id="IPR006151">
    <property type="entry name" value="Shikm_DH/Glu-tRNA_Rdtase"/>
</dbReference>
<evidence type="ECO:0000256" key="4">
    <source>
        <dbReference type="ARBA" id="ARBA00022857"/>
    </source>
</evidence>
<dbReference type="GO" id="GO:0004764">
    <property type="term" value="F:shikimate 3-dehydrogenase (NADP+) activity"/>
    <property type="evidence" value="ECO:0007669"/>
    <property type="project" value="UniProtKB-UniRule"/>
</dbReference>
<dbReference type="HAMAP" id="MF_00222">
    <property type="entry name" value="Shikimate_DH_AroE"/>
    <property type="match status" value="1"/>
</dbReference>
<evidence type="ECO:0000256" key="3">
    <source>
        <dbReference type="ARBA" id="ARBA00022605"/>
    </source>
</evidence>
<dbReference type="NCBIfam" id="TIGR00507">
    <property type="entry name" value="aroE"/>
    <property type="match status" value="1"/>
</dbReference>
<dbReference type="GO" id="GO:0009423">
    <property type="term" value="P:chorismate biosynthetic process"/>
    <property type="evidence" value="ECO:0007669"/>
    <property type="project" value="UniProtKB-UniRule"/>
</dbReference>
<dbReference type="Pfam" id="PF01488">
    <property type="entry name" value="Shikimate_DH"/>
    <property type="match status" value="1"/>
</dbReference>
<comment type="catalytic activity">
    <reaction evidence="7 8">
        <text>shikimate + NADP(+) = 3-dehydroshikimate + NADPH + H(+)</text>
        <dbReference type="Rhea" id="RHEA:17737"/>
        <dbReference type="ChEBI" id="CHEBI:15378"/>
        <dbReference type="ChEBI" id="CHEBI:16630"/>
        <dbReference type="ChEBI" id="CHEBI:36208"/>
        <dbReference type="ChEBI" id="CHEBI:57783"/>
        <dbReference type="ChEBI" id="CHEBI:58349"/>
        <dbReference type="EC" id="1.1.1.25"/>
    </reaction>
</comment>
<feature type="binding site" evidence="8">
    <location>
        <position position="213"/>
    </location>
    <ligand>
        <name>NADP(+)</name>
        <dbReference type="ChEBI" id="CHEBI:58349"/>
    </ligand>
</feature>
<feature type="active site" description="Proton acceptor" evidence="8">
    <location>
        <position position="65"/>
    </location>
</feature>
<dbReference type="Gene3D" id="3.40.50.10860">
    <property type="entry name" value="Leucine Dehydrogenase, chain A, domain 1"/>
    <property type="match status" value="1"/>
</dbReference>
<comment type="similarity">
    <text evidence="8">Belongs to the shikimate dehydrogenase family.</text>
</comment>
<evidence type="ECO:0000259" key="10">
    <source>
        <dbReference type="Pfam" id="PF08501"/>
    </source>
</evidence>
<dbReference type="InterPro" id="IPR036291">
    <property type="entry name" value="NAD(P)-bd_dom_sf"/>
</dbReference>
<proteinExistence type="inferred from homology"/>
<dbReference type="GO" id="GO:0050661">
    <property type="term" value="F:NADP binding"/>
    <property type="evidence" value="ECO:0007669"/>
    <property type="project" value="InterPro"/>
</dbReference>
<protein>
    <recommendedName>
        <fullName evidence="2 8">Shikimate dehydrogenase (NADP(+))</fullName>
        <shortName evidence="8">SDH</shortName>
        <ecNumber evidence="2 8">1.1.1.25</ecNumber>
    </recommendedName>
</protein>
<dbReference type="InterPro" id="IPR013708">
    <property type="entry name" value="Shikimate_DH-bd_N"/>
</dbReference>
<evidence type="ECO:0000256" key="2">
    <source>
        <dbReference type="ARBA" id="ARBA00012962"/>
    </source>
</evidence>
<dbReference type="GO" id="GO:0005829">
    <property type="term" value="C:cytosol"/>
    <property type="evidence" value="ECO:0007669"/>
    <property type="project" value="TreeGrafter"/>
</dbReference>
<organism evidence="11">
    <name type="scientific">Candidatus Aschnera chinzeii</name>
    <dbReference type="NCBI Taxonomy" id="1485666"/>
    <lineage>
        <taxon>Bacteria</taxon>
        <taxon>Pseudomonadati</taxon>
        <taxon>Pseudomonadota</taxon>
        <taxon>Gammaproteobacteria</taxon>
        <taxon>Enterobacterales</taxon>
        <taxon>Enterobacteriaceae</taxon>
        <taxon>Candidatus Aschnera</taxon>
    </lineage>
</organism>
<comment type="subunit">
    <text evidence="8">Homodimer.</text>
</comment>
<comment type="caution">
    <text evidence="8">Lacks conserved residue(s) required for the propagation of feature annotation.</text>
</comment>
<dbReference type="GO" id="GO:0019632">
    <property type="term" value="P:shikimate metabolic process"/>
    <property type="evidence" value="ECO:0007669"/>
    <property type="project" value="InterPro"/>
</dbReference>
<dbReference type="PANTHER" id="PTHR21089:SF1">
    <property type="entry name" value="BIFUNCTIONAL 3-DEHYDROQUINATE DEHYDRATASE_SHIKIMATE DEHYDROGENASE, CHLOROPLASTIC"/>
    <property type="match status" value="1"/>
</dbReference>
<dbReference type="InterPro" id="IPR022893">
    <property type="entry name" value="Shikimate_DH_fam"/>
</dbReference>
<feature type="binding site" evidence="8">
    <location>
        <position position="102"/>
    </location>
    <ligand>
        <name>shikimate</name>
        <dbReference type="ChEBI" id="CHEBI:36208"/>
    </ligand>
</feature>
<dbReference type="NCBIfam" id="NF001310">
    <property type="entry name" value="PRK00258.1-2"/>
    <property type="match status" value="1"/>
</dbReference>
<evidence type="ECO:0000259" key="9">
    <source>
        <dbReference type="Pfam" id="PF01488"/>
    </source>
</evidence>
<dbReference type="SUPFAM" id="SSF53223">
    <property type="entry name" value="Aminoacid dehydrogenase-like, N-terminal domain"/>
    <property type="match status" value="1"/>
</dbReference>
<feature type="binding site" evidence="8">
    <location>
        <position position="61"/>
    </location>
    <ligand>
        <name>shikimate</name>
        <dbReference type="ChEBI" id="CHEBI:36208"/>
    </ligand>
</feature>
<dbReference type="SUPFAM" id="SSF51735">
    <property type="entry name" value="NAD(P)-binding Rossmann-fold domains"/>
    <property type="match status" value="1"/>
</dbReference>
<dbReference type="FunFam" id="3.40.50.10860:FF:000006">
    <property type="entry name" value="Shikimate dehydrogenase (NADP(+))"/>
    <property type="match status" value="1"/>
</dbReference>
<dbReference type="GO" id="GO:0008652">
    <property type="term" value="P:amino acid biosynthetic process"/>
    <property type="evidence" value="ECO:0007669"/>
    <property type="project" value="UniProtKB-KW"/>
</dbReference>
<keyword evidence="4 8" id="KW-0521">NADP</keyword>
<feature type="domain" description="Shikimate dehydrogenase substrate binding N-terminal" evidence="10">
    <location>
        <begin position="6"/>
        <end position="88"/>
    </location>
</feature>
<feature type="binding site" evidence="8">
    <location>
        <position position="215"/>
    </location>
    <ligand>
        <name>shikimate</name>
        <dbReference type="ChEBI" id="CHEBI:36208"/>
    </ligand>
</feature>
<feature type="binding site" evidence="8">
    <location>
        <begin position="126"/>
        <end position="130"/>
    </location>
    <ligand>
        <name>NADP(+)</name>
        <dbReference type="ChEBI" id="CHEBI:58349"/>
    </ligand>
</feature>
<evidence type="ECO:0000256" key="8">
    <source>
        <dbReference type="HAMAP-Rule" id="MF_00222"/>
    </source>
</evidence>
<evidence type="ECO:0000256" key="6">
    <source>
        <dbReference type="ARBA" id="ARBA00023141"/>
    </source>
</evidence>
<dbReference type="CDD" id="cd01065">
    <property type="entry name" value="NAD_bind_Shikimate_DH"/>
    <property type="match status" value="1"/>
</dbReference>
<evidence type="ECO:0000256" key="5">
    <source>
        <dbReference type="ARBA" id="ARBA00023002"/>
    </source>
</evidence>
<feature type="binding site" evidence="8">
    <location>
        <position position="237"/>
    </location>
    <ligand>
        <name>NADP(+)</name>
        <dbReference type="ChEBI" id="CHEBI:58349"/>
    </ligand>
</feature>
<feature type="binding site" evidence="8">
    <location>
        <position position="244"/>
    </location>
    <ligand>
        <name>shikimate</name>
        <dbReference type="ChEBI" id="CHEBI:36208"/>
    </ligand>
</feature>
<dbReference type="PANTHER" id="PTHR21089">
    <property type="entry name" value="SHIKIMATE DEHYDROGENASE"/>
    <property type="match status" value="1"/>
</dbReference>
<name>A0AAT9G4U3_9ENTR</name>
<gene>
    <name evidence="8 11" type="primary">aroE</name>
    <name evidence="11" type="ORF">ACHINZ_4000</name>
</gene>
<sequence>MKKFAIIGNPIKHSMSPIFYKYFAKKIQINIDYIKILVPKNQFDYVFYHFFNTGGYGINITSPFKEIAYTKVHRLTKRAKICKAVNTIKKINNNTLLGDNTDGIGLIMDLKYLKFINKDMHVLIIGAGGAARSAIASILDYGCQITITNRTFQKTNQLKEYFSNMGKISNIAFKDIQSPQYNLIINATSTSINGIVPDISSNVFKKNVYCYDMFYGKHLSPFLLLAKQCGVIHYSNGLGMLAHQAAFAFHLWYNKLINPLPILQKINNSFNYK</sequence>
<dbReference type="EMBL" id="AP028961">
    <property type="protein sequence ID" value="BET44728.1"/>
    <property type="molecule type" value="Genomic_DNA"/>
</dbReference>
<dbReference type="GO" id="GO:0009073">
    <property type="term" value="P:aromatic amino acid family biosynthetic process"/>
    <property type="evidence" value="ECO:0007669"/>
    <property type="project" value="UniProtKB-KW"/>
</dbReference>
<dbReference type="EC" id="1.1.1.25" evidence="2 8"/>
<feature type="domain" description="Quinate/shikimate 5-dehydrogenase/glutamyl-tRNA reductase" evidence="9">
    <location>
        <begin position="118"/>
        <end position="191"/>
    </location>
</feature>
<evidence type="ECO:0000256" key="7">
    <source>
        <dbReference type="ARBA" id="ARBA00049442"/>
    </source>
</evidence>
<dbReference type="InterPro" id="IPR046346">
    <property type="entry name" value="Aminoacid_DH-like_N_sf"/>
</dbReference>
<dbReference type="Pfam" id="PF08501">
    <property type="entry name" value="Shikimate_dh_N"/>
    <property type="match status" value="1"/>
</dbReference>
<comment type="function">
    <text evidence="8">Involved in the biosynthesis of the chorismate, which leads to the biosynthesis of aromatic amino acids. Catalyzes the reversible NADPH linked reduction of 3-dehydroshikimate (DHSA) to yield shikimate (SA).</text>
</comment>
<keyword evidence="3 8" id="KW-0028">Amino-acid biosynthesis</keyword>
<evidence type="ECO:0000256" key="1">
    <source>
        <dbReference type="ARBA" id="ARBA00004871"/>
    </source>
</evidence>
<dbReference type="InterPro" id="IPR011342">
    <property type="entry name" value="Shikimate_DH"/>
</dbReference>
<dbReference type="Gene3D" id="3.40.50.720">
    <property type="entry name" value="NAD(P)-binding Rossmann-like Domain"/>
    <property type="match status" value="1"/>
</dbReference>
<dbReference type="AlphaFoldDB" id="A0AAT9G4U3"/>
<evidence type="ECO:0000313" key="11">
    <source>
        <dbReference type="EMBL" id="BET44728.1"/>
    </source>
</evidence>